<accession>A0A0E9ST38</accession>
<reference evidence="1" key="2">
    <citation type="journal article" date="2015" name="Fish Shellfish Immunol.">
        <title>Early steps in the European eel (Anguilla anguilla)-Vibrio vulnificus interaction in the gills: Role of the RtxA13 toxin.</title>
        <authorList>
            <person name="Callol A."/>
            <person name="Pajuelo D."/>
            <person name="Ebbesson L."/>
            <person name="Teles M."/>
            <person name="MacKenzie S."/>
            <person name="Amaro C."/>
        </authorList>
    </citation>
    <scope>NUCLEOTIDE SEQUENCE</scope>
</reference>
<dbReference type="AlphaFoldDB" id="A0A0E9ST38"/>
<protein>
    <submittedName>
        <fullName evidence="1">Uncharacterized protein</fullName>
    </submittedName>
</protein>
<proteinExistence type="predicted"/>
<reference evidence="1" key="1">
    <citation type="submission" date="2014-11" db="EMBL/GenBank/DDBJ databases">
        <authorList>
            <person name="Amaro Gonzalez C."/>
        </authorList>
    </citation>
    <scope>NUCLEOTIDE SEQUENCE</scope>
</reference>
<sequence>MEYSPCCLKYEKQILVFYKGCNMSMTVVYTNETLLL</sequence>
<dbReference type="EMBL" id="GBXM01064053">
    <property type="protein sequence ID" value="JAH44524.1"/>
    <property type="molecule type" value="Transcribed_RNA"/>
</dbReference>
<name>A0A0E9ST38_ANGAN</name>
<organism evidence="1">
    <name type="scientific">Anguilla anguilla</name>
    <name type="common">European freshwater eel</name>
    <name type="synonym">Muraena anguilla</name>
    <dbReference type="NCBI Taxonomy" id="7936"/>
    <lineage>
        <taxon>Eukaryota</taxon>
        <taxon>Metazoa</taxon>
        <taxon>Chordata</taxon>
        <taxon>Craniata</taxon>
        <taxon>Vertebrata</taxon>
        <taxon>Euteleostomi</taxon>
        <taxon>Actinopterygii</taxon>
        <taxon>Neopterygii</taxon>
        <taxon>Teleostei</taxon>
        <taxon>Anguilliformes</taxon>
        <taxon>Anguillidae</taxon>
        <taxon>Anguilla</taxon>
    </lineage>
</organism>
<evidence type="ECO:0000313" key="1">
    <source>
        <dbReference type="EMBL" id="JAH44524.1"/>
    </source>
</evidence>